<sequence length="125" mass="13307">MIQEMKKEPRAVSNAVFAGVVIVLVIIAAVGFALYATKPSTAPSTVTTPPSTTTLTYTQTSTQTMTSTQTATVTQTSTQTVTSTQVITRPVTVNASGAFYNGKVITFLYTSQFMCTPESVRNVII</sequence>
<dbReference type="Proteomes" id="UP000076770">
    <property type="component" value="Chromosome i"/>
</dbReference>
<evidence type="ECO:0008006" key="4">
    <source>
        <dbReference type="Google" id="ProtNLM"/>
    </source>
</evidence>
<gene>
    <name evidence="2" type="ORF">SSOP1_1982</name>
</gene>
<dbReference type="AlphaFoldDB" id="A0A0E3GVK1"/>
<keyword evidence="1" id="KW-1133">Transmembrane helix</keyword>
<organism evidence="2 3">
    <name type="scientific">Saccharolobus solfataricus</name>
    <name type="common">Sulfolobus solfataricus</name>
    <dbReference type="NCBI Taxonomy" id="2287"/>
    <lineage>
        <taxon>Archaea</taxon>
        <taxon>Thermoproteota</taxon>
        <taxon>Thermoprotei</taxon>
        <taxon>Sulfolobales</taxon>
        <taxon>Sulfolobaceae</taxon>
        <taxon>Saccharolobus</taxon>
    </lineage>
</organism>
<evidence type="ECO:0000313" key="2">
    <source>
        <dbReference type="EMBL" id="SAI85536.1"/>
    </source>
</evidence>
<proteinExistence type="predicted"/>
<protein>
    <recommendedName>
        <fullName evidence="4">Sulfocyanin</fullName>
    </recommendedName>
</protein>
<reference evidence="3" key="1">
    <citation type="submission" date="2016-04" db="EMBL/GenBank/DDBJ databases">
        <authorList>
            <person name="Shah S.A."/>
            <person name="Garrett R.A."/>
        </authorList>
    </citation>
    <scope>NUCLEOTIDE SEQUENCE [LARGE SCALE GENOMIC DNA]</scope>
    <source>
        <strain evidence="3">ATCC 35091 / DSM 1616 / JCM 8930 / NBRC 15331 / P1</strain>
    </source>
</reference>
<evidence type="ECO:0000256" key="1">
    <source>
        <dbReference type="SAM" id="Phobius"/>
    </source>
</evidence>
<keyword evidence="1" id="KW-0812">Transmembrane</keyword>
<feature type="transmembrane region" description="Helical" evidence="1">
    <location>
        <begin position="12"/>
        <end position="35"/>
    </location>
</feature>
<name>A0A0E3GVK1_SACSO</name>
<dbReference type="PATRIC" id="fig|2287.6.peg.2866"/>
<accession>A0A0E3GVK1</accession>
<evidence type="ECO:0000313" key="3">
    <source>
        <dbReference type="Proteomes" id="UP000076770"/>
    </source>
</evidence>
<keyword evidence="1" id="KW-0472">Membrane</keyword>
<dbReference type="EMBL" id="LT549890">
    <property type="protein sequence ID" value="SAI85536.1"/>
    <property type="molecule type" value="Genomic_DNA"/>
</dbReference>